<keyword evidence="6" id="KW-1185">Reference proteome</keyword>
<dbReference type="SUPFAM" id="SSF52540">
    <property type="entry name" value="P-loop containing nucleoside triphosphate hydrolases"/>
    <property type="match status" value="1"/>
</dbReference>
<dbReference type="PROSITE" id="PS51417">
    <property type="entry name" value="ARF"/>
    <property type="match status" value="1"/>
</dbReference>
<dbReference type="InterPro" id="IPR005225">
    <property type="entry name" value="Small_GTP-bd"/>
</dbReference>
<keyword evidence="5" id="KW-0378">Hydrolase</keyword>
<dbReference type="InterPro" id="IPR006689">
    <property type="entry name" value="Small_GTPase_ARF/SAR"/>
</dbReference>
<accession>A0A0V0QX47</accession>
<gene>
    <name evidence="5" type="ORF">PPERSA_07132</name>
</gene>
<dbReference type="GO" id="GO:0003924">
    <property type="term" value="F:GTPase activity"/>
    <property type="evidence" value="ECO:0007669"/>
    <property type="project" value="InterPro"/>
</dbReference>
<dbReference type="AlphaFoldDB" id="A0A0V0QX47"/>
<proteinExistence type="predicted"/>
<dbReference type="PANTHER" id="PTHR45732:SF7">
    <property type="entry name" value="ADP-RIBOSYLATION FACTOR-LIKE PROTEIN 8"/>
    <property type="match status" value="1"/>
</dbReference>
<protein>
    <submittedName>
        <fullName evidence="5">p-loop containing nucleoside triphosphate hydrolase</fullName>
    </submittedName>
</protein>
<evidence type="ECO:0000313" key="6">
    <source>
        <dbReference type="Proteomes" id="UP000054937"/>
    </source>
</evidence>
<dbReference type="Gene3D" id="3.40.50.300">
    <property type="entry name" value="P-loop containing nucleotide triphosphate hydrolases"/>
    <property type="match status" value="1"/>
</dbReference>
<dbReference type="GO" id="GO:0005525">
    <property type="term" value="F:GTP binding"/>
    <property type="evidence" value="ECO:0007669"/>
    <property type="project" value="UniProtKB-KW"/>
</dbReference>
<feature type="binding site" evidence="4">
    <location>
        <position position="45"/>
    </location>
    <ligand>
        <name>Mg(2+)</name>
        <dbReference type="ChEBI" id="CHEBI:18420"/>
    </ligand>
</feature>
<comment type="caution">
    <text evidence="5">The sequence shown here is derived from an EMBL/GenBank/DDBJ whole genome shotgun (WGS) entry which is preliminary data.</text>
</comment>
<dbReference type="GO" id="GO:0046872">
    <property type="term" value="F:metal ion binding"/>
    <property type="evidence" value="ECO:0007669"/>
    <property type="project" value="UniProtKB-KW"/>
</dbReference>
<organism evidence="5 6">
    <name type="scientific">Pseudocohnilembus persalinus</name>
    <name type="common">Ciliate</name>
    <dbReference type="NCBI Taxonomy" id="266149"/>
    <lineage>
        <taxon>Eukaryota</taxon>
        <taxon>Sar</taxon>
        <taxon>Alveolata</taxon>
        <taxon>Ciliophora</taxon>
        <taxon>Intramacronucleata</taxon>
        <taxon>Oligohymenophorea</taxon>
        <taxon>Scuticociliatia</taxon>
        <taxon>Philasterida</taxon>
        <taxon>Pseudocohnilembidae</taxon>
        <taxon>Pseudocohnilembus</taxon>
    </lineage>
</organism>
<evidence type="ECO:0000256" key="4">
    <source>
        <dbReference type="PIRSR" id="PIRSR606689-2"/>
    </source>
</evidence>
<name>A0A0V0QX47_PSEPJ</name>
<keyword evidence="4" id="KW-0479">Metal-binding</keyword>
<keyword evidence="4" id="KW-0460">Magnesium</keyword>
<dbReference type="InParanoid" id="A0A0V0QX47"/>
<keyword evidence="2 3" id="KW-0342">GTP-binding</keyword>
<dbReference type="OrthoDB" id="290785at2759"/>
<dbReference type="Pfam" id="PF00025">
    <property type="entry name" value="Arf"/>
    <property type="match status" value="1"/>
</dbReference>
<dbReference type="EMBL" id="LDAU01000090">
    <property type="protein sequence ID" value="KRX06969.1"/>
    <property type="molecule type" value="Genomic_DNA"/>
</dbReference>
<evidence type="ECO:0000313" key="5">
    <source>
        <dbReference type="EMBL" id="KRX06969.1"/>
    </source>
</evidence>
<dbReference type="SMART" id="SM00177">
    <property type="entry name" value="ARF"/>
    <property type="match status" value="1"/>
</dbReference>
<feature type="binding site" evidence="4">
    <location>
        <position position="27"/>
    </location>
    <ligand>
        <name>Mg(2+)</name>
        <dbReference type="ChEBI" id="CHEBI:18420"/>
    </ligand>
</feature>
<dbReference type="Proteomes" id="UP000054937">
    <property type="component" value="Unassembled WGS sequence"/>
</dbReference>
<dbReference type="SMART" id="SM00178">
    <property type="entry name" value="SAR"/>
    <property type="match status" value="1"/>
</dbReference>
<dbReference type="InterPro" id="IPR027417">
    <property type="entry name" value="P-loop_NTPase"/>
</dbReference>
<dbReference type="NCBIfam" id="TIGR00231">
    <property type="entry name" value="small_GTP"/>
    <property type="match status" value="1"/>
</dbReference>
<dbReference type="OMA" id="DIMNCIE"/>
<evidence type="ECO:0000256" key="1">
    <source>
        <dbReference type="ARBA" id="ARBA00022741"/>
    </source>
</evidence>
<feature type="binding site" evidence="3">
    <location>
        <position position="74"/>
    </location>
    <ligand>
        <name>GTP</name>
        <dbReference type="ChEBI" id="CHEBI:37565"/>
    </ligand>
</feature>
<evidence type="ECO:0000256" key="2">
    <source>
        <dbReference type="ARBA" id="ARBA00023134"/>
    </source>
</evidence>
<reference evidence="5 6" key="1">
    <citation type="journal article" date="2015" name="Sci. Rep.">
        <title>Genome of the facultative scuticociliatosis pathogen Pseudocohnilembus persalinus provides insight into its virulence through horizontal gene transfer.</title>
        <authorList>
            <person name="Xiong J."/>
            <person name="Wang G."/>
            <person name="Cheng J."/>
            <person name="Tian M."/>
            <person name="Pan X."/>
            <person name="Warren A."/>
            <person name="Jiang C."/>
            <person name="Yuan D."/>
            <person name="Miao W."/>
        </authorList>
    </citation>
    <scope>NUCLEOTIDE SEQUENCE [LARGE SCALE GENOMIC DNA]</scope>
    <source>
        <strain evidence="5">36N120E</strain>
    </source>
</reference>
<feature type="binding site" evidence="3">
    <location>
        <begin position="20"/>
        <end position="27"/>
    </location>
    <ligand>
        <name>GTP</name>
        <dbReference type="ChEBI" id="CHEBI:37565"/>
    </ligand>
</feature>
<dbReference type="PROSITE" id="PS51419">
    <property type="entry name" value="RAB"/>
    <property type="match status" value="1"/>
</dbReference>
<dbReference type="PANTHER" id="PTHR45732">
    <property type="entry name" value="ADP-RIBOSYLATION FACTOR-LIKE PROTEIN 8"/>
    <property type="match status" value="1"/>
</dbReference>
<keyword evidence="1 3" id="KW-0547">Nucleotide-binding</keyword>
<evidence type="ECO:0000256" key="3">
    <source>
        <dbReference type="PIRSR" id="PIRSR606689-1"/>
    </source>
</evidence>
<dbReference type="PRINTS" id="PR00449">
    <property type="entry name" value="RASTRNSFRMNG"/>
</dbReference>
<sequence length="192" mass="22450">MGNNHNKYFNEAQRKIVLIGIENSGKTSLIKFLKKELFQEKYEPTKDADYHDIDYNIEGDKKKKIQIIAVDNGGAQRQRIFWRHQYIGSQGIIYMINPDENSINESLQEFENLLKEESLQQIPIAVLFSKSDLLNLEDQKEKQRIQLYIDSVTSIIAQVKNRSKIEIFQISNKTGQNIQKMSDWLIKQTVEI</sequence>